<reference evidence="3" key="2">
    <citation type="submission" date="2012-02" db="EMBL/GenBank/DDBJ databases">
        <title>Complete genome sequence of Blastococcus saxobsidens strain DD2.</title>
        <authorList>
            <person name="Genoscope."/>
        </authorList>
    </citation>
    <scope>NUCLEOTIDE SEQUENCE [LARGE SCALE GENOMIC DNA]</scope>
    <source>
        <strain evidence="3">DD2</strain>
    </source>
</reference>
<evidence type="ECO:0000313" key="2">
    <source>
        <dbReference type="EMBL" id="CCG04025.1"/>
    </source>
</evidence>
<accession>H6RPG6</accession>
<protein>
    <submittedName>
        <fullName evidence="2">Uncharacterized protein</fullName>
    </submittedName>
</protein>
<dbReference type="InterPro" id="IPR011050">
    <property type="entry name" value="Pectin_lyase_fold/virulence"/>
</dbReference>
<feature type="region of interest" description="Disordered" evidence="1">
    <location>
        <begin position="651"/>
        <end position="675"/>
    </location>
</feature>
<dbReference type="EMBL" id="FO117623">
    <property type="protein sequence ID" value="CCG04025.1"/>
    <property type="molecule type" value="Genomic_DNA"/>
</dbReference>
<evidence type="ECO:0000256" key="1">
    <source>
        <dbReference type="SAM" id="MobiDB-lite"/>
    </source>
</evidence>
<gene>
    <name evidence="2" type="ordered locus">BLASA_3156</name>
</gene>
<dbReference type="HOGENOM" id="CLU_377112_0_0_11"/>
<dbReference type="AlphaFoldDB" id="H6RPG6"/>
<reference evidence="2 3" key="1">
    <citation type="journal article" date="2012" name="J. Bacteriol.">
        <title>Genome Sequence of Blastococcus saxobsidens DD2, a Stone-Inhabiting Bacterium.</title>
        <authorList>
            <person name="Chouaia B."/>
            <person name="Crotti E."/>
            <person name="Brusetti L."/>
            <person name="Daffonchio D."/>
            <person name="Essoussi I."/>
            <person name="Nouioui I."/>
            <person name="Sbissi I."/>
            <person name="Ghodhbane-Gtari F."/>
            <person name="Gtari M."/>
            <person name="Vacherie B."/>
            <person name="Barbe V."/>
            <person name="Medigue C."/>
            <person name="Gury J."/>
            <person name="Pujic P."/>
            <person name="Normand P."/>
        </authorList>
    </citation>
    <scope>NUCLEOTIDE SEQUENCE [LARGE SCALE GENOMIC DNA]</scope>
    <source>
        <strain evidence="2 3">DD2</strain>
    </source>
</reference>
<dbReference type="STRING" id="1146883.BLASA_3156"/>
<dbReference type="KEGG" id="bsd:BLASA_3156"/>
<keyword evidence="3" id="KW-1185">Reference proteome</keyword>
<dbReference type="eggNOG" id="COG3292">
    <property type="taxonomic scope" value="Bacteria"/>
</dbReference>
<evidence type="ECO:0000313" key="3">
    <source>
        <dbReference type="Proteomes" id="UP000007517"/>
    </source>
</evidence>
<dbReference type="OrthoDB" id="626916at2"/>
<feature type="compositionally biased region" description="Basic and acidic residues" evidence="1">
    <location>
        <begin position="658"/>
        <end position="675"/>
    </location>
</feature>
<proteinExistence type="predicted"/>
<name>H6RPG6_BLASD</name>
<sequence length="704" mass="74468">MTTDGRTTGETLLALLPAIHRIRDEELAGRLPDQLTAGERTELLALEALGGAADEKDTLRREELRAKLRRGPLGAFLALVGDQVAVLEESLDQLYDDLFLETAAPWVLPYLGDLIGYRLLHPAESGETAVWDRRAEIGHTIAFRRRKGTASMLEQLARDVTGHPGAAVAEMFTRLATTQSLDHLRPTAAVTPSLRDGAAIDRIGTAFGTGARTLDVRAVEAGAARPAISNIAAFVWRLHALRTERTPAVADVSVTAGVPGFRFHPLGIDCQLVQRPEREEEISHLAEPRNVPGAITRRRLLDDLPRLYGPERSLAIWLDGVPVPATDVVALNLADSGSGWMRTPPAGKVGIDPELGRLAVAGTVTVTVMFHRAGVSGAFGGEYARAHTFGSTGPTMLRVPQDHPTVQAALNALAGSGTVEITDSGRYAENLTLTASAGARISLRAADGRRPTLALTGSLTVQGGADAEVELNGLLILGHPVVVPASTSLARLSVRHCTVVPGATLAADGTPQTPGAVGVEVGRDACELVVERSITGSLVGRPRTRISLLDSVVDACDPGLPAIGSAGGASGALSVGSSTVVGTIAAHQLQVSDSLLLGDVQVTDRQSGCARFSYLPPGSRAPERYRCAPADPADVPRFTSLSFAAPGYTRLADSTPEPVRRGSEDESEMGVHRRLQEPQREADLLTRFDEYLRLGLRAGVIHES</sequence>
<dbReference type="SUPFAM" id="SSF51126">
    <property type="entry name" value="Pectin lyase-like"/>
    <property type="match status" value="1"/>
</dbReference>
<organism evidence="2 3">
    <name type="scientific">Blastococcus saxobsidens (strain DD2)</name>
    <dbReference type="NCBI Taxonomy" id="1146883"/>
    <lineage>
        <taxon>Bacteria</taxon>
        <taxon>Bacillati</taxon>
        <taxon>Actinomycetota</taxon>
        <taxon>Actinomycetes</taxon>
        <taxon>Geodermatophilales</taxon>
        <taxon>Geodermatophilaceae</taxon>
        <taxon>Blastococcus</taxon>
    </lineage>
</organism>
<dbReference type="RefSeq" id="WP_014376905.1">
    <property type="nucleotide sequence ID" value="NC_016943.1"/>
</dbReference>
<dbReference type="Proteomes" id="UP000007517">
    <property type="component" value="Chromosome"/>
</dbReference>